<dbReference type="GO" id="GO:0003677">
    <property type="term" value="F:DNA binding"/>
    <property type="evidence" value="ECO:0007669"/>
    <property type="project" value="UniProtKB-KW"/>
</dbReference>
<reference evidence="4 5" key="1">
    <citation type="submission" date="2016-10" db="EMBL/GenBank/DDBJ databases">
        <authorList>
            <person name="de Groot N.N."/>
        </authorList>
    </citation>
    <scope>NUCLEOTIDE SEQUENCE [LARGE SCALE GENOMIC DNA]</scope>
    <source>
        <strain evidence="4 5">DSM 9179</strain>
    </source>
</reference>
<evidence type="ECO:0000313" key="4">
    <source>
        <dbReference type="EMBL" id="SEV83706.1"/>
    </source>
</evidence>
<dbReference type="PANTHER" id="PTHR46558">
    <property type="entry name" value="TRACRIPTIONAL REGULATORY PROTEIN-RELATED-RELATED"/>
    <property type="match status" value="1"/>
</dbReference>
<evidence type="ECO:0000259" key="3">
    <source>
        <dbReference type="PROSITE" id="PS50943"/>
    </source>
</evidence>
<name>A0A1I0M7K1_9FIRM</name>
<dbReference type="InterPro" id="IPR010982">
    <property type="entry name" value="Lambda_DNA-bd_dom_sf"/>
</dbReference>
<protein>
    <submittedName>
        <fullName evidence="4">DNA-binding transcriptional regulator, XRE-family HTH domain</fullName>
    </submittedName>
</protein>
<dbReference type="PROSITE" id="PS50943">
    <property type="entry name" value="HTH_CROC1"/>
    <property type="match status" value="1"/>
</dbReference>
<dbReference type="SUPFAM" id="SSF47413">
    <property type="entry name" value="lambda repressor-like DNA-binding domains"/>
    <property type="match status" value="1"/>
</dbReference>
<dbReference type="SMART" id="SM00530">
    <property type="entry name" value="HTH_XRE"/>
    <property type="match status" value="1"/>
</dbReference>
<dbReference type="Pfam" id="PF01381">
    <property type="entry name" value="HTH_3"/>
    <property type="match status" value="1"/>
</dbReference>
<dbReference type="STRING" id="99656.SAMN05421659_101219"/>
<sequence length="255" mass="26750">MEFQDKLIALRKQNGMSQEDLGNAIGVSRQTVSKWEMGQTTPEMNKLIELSKLFDISVDELLGLKSENVKTNTAQSSSNIRSGIHYEYKSKREIKGLPLVHVNVGVGVYKAKGIIAIGNIATGVIAIGVIAKGIIAIGTLAIGIFALGAFALGLAAVAGVALGGIAVGGVAIGYLAIGGVAIGVYALGGYAMAMNIGVGGYASGKIAVGDQVKGIYTFSVKQQGNVWDRNDILTCISSNLPETPRWIVKFFKMVF</sequence>
<dbReference type="InterPro" id="IPR001387">
    <property type="entry name" value="Cro/C1-type_HTH"/>
</dbReference>
<dbReference type="AlphaFoldDB" id="A0A1I0M7K1"/>
<keyword evidence="1 4" id="KW-0238">DNA-binding</keyword>
<dbReference type="CDD" id="cd00093">
    <property type="entry name" value="HTH_XRE"/>
    <property type="match status" value="1"/>
</dbReference>
<evidence type="ECO:0000256" key="1">
    <source>
        <dbReference type="ARBA" id="ARBA00023125"/>
    </source>
</evidence>
<dbReference type="OrthoDB" id="9801008at2"/>
<evidence type="ECO:0000256" key="2">
    <source>
        <dbReference type="SAM" id="Phobius"/>
    </source>
</evidence>
<dbReference type="PANTHER" id="PTHR46558:SF13">
    <property type="entry name" value="HTH-TYPE TRANSCRIPTIONAL REGULATOR IMMR"/>
    <property type="match status" value="1"/>
</dbReference>
<dbReference type="EMBL" id="FOJI01000001">
    <property type="protein sequence ID" value="SEV83706.1"/>
    <property type="molecule type" value="Genomic_DNA"/>
</dbReference>
<evidence type="ECO:0000313" key="5">
    <source>
        <dbReference type="Proteomes" id="UP000199701"/>
    </source>
</evidence>
<keyword evidence="2" id="KW-0812">Transmembrane</keyword>
<keyword evidence="2" id="KW-1133">Transmembrane helix</keyword>
<feature type="transmembrane region" description="Helical" evidence="2">
    <location>
        <begin position="134"/>
        <end position="158"/>
    </location>
</feature>
<gene>
    <name evidence="4" type="ORF">SAMN05421659_101219</name>
</gene>
<accession>A0A1I0M7K1</accession>
<proteinExistence type="predicted"/>
<dbReference type="Proteomes" id="UP000199701">
    <property type="component" value="Unassembled WGS sequence"/>
</dbReference>
<organism evidence="4 5">
    <name type="scientific">[Clostridium] fimetarium</name>
    <dbReference type="NCBI Taxonomy" id="99656"/>
    <lineage>
        <taxon>Bacteria</taxon>
        <taxon>Bacillati</taxon>
        <taxon>Bacillota</taxon>
        <taxon>Clostridia</taxon>
        <taxon>Lachnospirales</taxon>
        <taxon>Lachnospiraceae</taxon>
    </lineage>
</organism>
<feature type="domain" description="HTH cro/C1-type" evidence="3">
    <location>
        <begin position="7"/>
        <end position="61"/>
    </location>
</feature>
<keyword evidence="2" id="KW-0472">Membrane</keyword>
<keyword evidence="5" id="KW-1185">Reference proteome</keyword>
<feature type="transmembrane region" description="Helical" evidence="2">
    <location>
        <begin position="164"/>
        <end position="187"/>
    </location>
</feature>
<dbReference type="RefSeq" id="WP_092449711.1">
    <property type="nucleotide sequence ID" value="NZ_FOJI01000001.1"/>
</dbReference>
<dbReference type="Gene3D" id="1.10.260.40">
    <property type="entry name" value="lambda repressor-like DNA-binding domains"/>
    <property type="match status" value="1"/>
</dbReference>